<dbReference type="PROSITE" id="PS50112">
    <property type="entry name" value="PAS"/>
    <property type="match status" value="1"/>
</dbReference>
<evidence type="ECO:0000259" key="3">
    <source>
        <dbReference type="PROSITE" id="PS50887"/>
    </source>
</evidence>
<keyword evidence="4" id="KW-0808">Transferase</keyword>
<sequence length="295" mass="31985">MRAELARLREMLEQNSDWIWEVDAQGRYTYASRQCIALLGREPEEVLGCTPFDFMPPDEAERIGRIFGAIAAERRPFAQLLNRNLRKDGSLVVLETSGVPLLDRDGTLLGYRGIDRDVTERESVNERLRHIARHDDLTGLPNRMYLREHLAGRLAAGQRPGVISLDLDGFKPINDRLGHPAGDCVLTEIGRRLADLAAEHSVFAARPGGDEFVLILPESAALSSVAVRAALAAPIALAAGTVRVSASLGLARPEGPHDTVDAVLARADRALYDAKEAAKNGAIEAARQTSVSGDG</sequence>
<dbReference type="InterPro" id="IPR013656">
    <property type="entry name" value="PAS_4"/>
</dbReference>
<name>A0ABU9ZAX6_9HYPH</name>
<dbReference type="CDD" id="cd01949">
    <property type="entry name" value="GGDEF"/>
    <property type="match status" value="1"/>
</dbReference>
<dbReference type="PROSITE" id="PS50113">
    <property type="entry name" value="PAC"/>
    <property type="match status" value="1"/>
</dbReference>
<dbReference type="SUPFAM" id="SSF55073">
    <property type="entry name" value="Nucleotide cyclase"/>
    <property type="match status" value="1"/>
</dbReference>
<dbReference type="InterPro" id="IPR052155">
    <property type="entry name" value="Biofilm_reg_signaling"/>
</dbReference>
<dbReference type="GO" id="GO:0052621">
    <property type="term" value="F:diguanylate cyclase activity"/>
    <property type="evidence" value="ECO:0007669"/>
    <property type="project" value="UniProtKB-EC"/>
</dbReference>
<comment type="caution">
    <text evidence="4">The sequence shown here is derived from an EMBL/GenBank/DDBJ whole genome shotgun (WGS) entry which is preliminary data.</text>
</comment>
<dbReference type="EMBL" id="JAQYXL010000001">
    <property type="protein sequence ID" value="MEN3228559.1"/>
    <property type="molecule type" value="Genomic_DNA"/>
</dbReference>
<proteinExistence type="predicted"/>
<dbReference type="Gene3D" id="3.30.450.20">
    <property type="entry name" value="PAS domain"/>
    <property type="match status" value="1"/>
</dbReference>
<dbReference type="Pfam" id="PF00990">
    <property type="entry name" value="GGDEF"/>
    <property type="match status" value="1"/>
</dbReference>
<reference evidence="4 5" key="1">
    <citation type="journal article" date="2023" name="PLoS ONE">
        <title>Complete genome assembly of Hawai'i environmental nontuberculous mycobacteria reveals unexpected co-isolation with methylobacteria.</title>
        <authorList>
            <person name="Hendrix J."/>
            <person name="Epperson L.E."/>
            <person name="Tong E.I."/>
            <person name="Chan Y.L."/>
            <person name="Hasan N.A."/>
            <person name="Dawrs S.N."/>
            <person name="Norton G.J."/>
            <person name="Virdi R."/>
            <person name="Crooks J.L."/>
            <person name="Chan E.D."/>
            <person name="Honda J.R."/>
            <person name="Strong M."/>
        </authorList>
    </citation>
    <scope>NUCLEOTIDE SEQUENCE [LARGE SCALE GENOMIC DNA]</scope>
    <source>
        <strain evidence="4 5">NJH_HI01</strain>
    </source>
</reference>
<dbReference type="InterPro" id="IPR001610">
    <property type="entry name" value="PAC"/>
</dbReference>
<dbReference type="InterPro" id="IPR029787">
    <property type="entry name" value="Nucleotide_cyclase"/>
</dbReference>
<evidence type="ECO:0000313" key="5">
    <source>
        <dbReference type="Proteomes" id="UP001404845"/>
    </source>
</evidence>
<keyword evidence="5" id="KW-1185">Reference proteome</keyword>
<dbReference type="NCBIfam" id="TIGR00229">
    <property type="entry name" value="sensory_box"/>
    <property type="match status" value="1"/>
</dbReference>
<dbReference type="CDD" id="cd00130">
    <property type="entry name" value="PAS"/>
    <property type="match status" value="1"/>
</dbReference>
<feature type="domain" description="PAC" evidence="2">
    <location>
        <begin position="78"/>
        <end position="130"/>
    </location>
</feature>
<dbReference type="Pfam" id="PF08448">
    <property type="entry name" value="PAS_4"/>
    <property type="match status" value="1"/>
</dbReference>
<dbReference type="PANTHER" id="PTHR44757">
    <property type="entry name" value="DIGUANYLATE CYCLASE DGCP"/>
    <property type="match status" value="1"/>
</dbReference>
<gene>
    <name evidence="4" type="ORF">PUR21_13100</name>
</gene>
<dbReference type="InterPro" id="IPR000014">
    <property type="entry name" value="PAS"/>
</dbReference>
<dbReference type="SMART" id="SM00267">
    <property type="entry name" value="GGDEF"/>
    <property type="match status" value="1"/>
</dbReference>
<organism evidence="4 5">
    <name type="scientific">Methylorubrum rhodesianum</name>
    <dbReference type="NCBI Taxonomy" id="29427"/>
    <lineage>
        <taxon>Bacteria</taxon>
        <taxon>Pseudomonadati</taxon>
        <taxon>Pseudomonadota</taxon>
        <taxon>Alphaproteobacteria</taxon>
        <taxon>Hyphomicrobiales</taxon>
        <taxon>Methylobacteriaceae</taxon>
        <taxon>Methylorubrum</taxon>
    </lineage>
</organism>
<dbReference type="PANTHER" id="PTHR44757:SF2">
    <property type="entry name" value="BIOFILM ARCHITECTURE MAINTENANCE PROTEIN MBAA"/>
    <property type="match status" value="1"/>
</dbReference>
<dbReference type="InterPro" id="IPR000700">
    <property type="entry name" value="PAS-assoc_C"/>
</dbReference>
<feature type="domain" description="GGDEF" evidence="3">
    <location>
        <begin position="158"/>
        <end position="287"/>
    </location>
</feature>
<protein>
    <submittedName>
        <fullName evidence="4">Diguanylate cyclase</fullName>
        <ecNumber evidence="4">2.7.7.65</ecNumber>
    </submittedName>
</protein>
<feature type="domain" description="PAS" evidence="1">
    <location>
        <begin position="4"/>
        <end position="74"/>
    </location>
</feature>
<accession>A0ABU9ZAX6</accession>
<dbReference type="SUPFAM" id="SSF55785">
    <property type="entry name" value="PYP-like sensor domain (PAS domain)"/>
    <property type="match status" value="1"/>
</dbReference>
<dbReference type="InterPro" id="IPR043128">
    <property type="entry name" value="Rev_trsase/Diguanyl_cyclase"/>
</dbReference>
<dbReference type="Proteomes" id="UP001404845">
    <property type="component" value="Unassembled WGS sequence"/>
</dbReference>
<dbReference type="Gene3D" id="3.30.70.270">
    <property type="match status" value="1"/>
</dbReference>
<keyword evidence="4" id="KW-0548">Nucleotidyltransferase</keyword>
<dbReference type="InterPro" id="IPR035965">
    <property type="entry name" value="PAS-like_dom_sf"/>
</dbReference>
<dbReference type="PROSITE" id="PS50887">
    <property type="entry name" value="GGDEF"/>
    <property type="match status" value="1"/>
</dbReference>
<dbReference type="NCBIfam" id="TIGR00254">
    <property type="entry name" value="GGDEF"/>
    <property type="match status" value="1"/>
</dbReference>
<dbReference type="SMART" id="SM00091">
    <property type="entry name" value="PAS"/>
    <property type="match status" value="1"/>
</dbReference>
<dbReference type="SMART" id="SM00086">
    <property type="entry name" value="PAC"/>
    <property type="match status" value="1"/>
</dbReference>
<evidence type="ECO:0000313" key="4">
    <source>
        <dbReference type="EMBL" id="MEN3228559.1"/>
    </source>
</evidence>
<dbReference type="EC" id="2.7.7.65" evidence="4"/>
<evidence type="ECO:0000259" key="2">
    <source>
        <dbReference type="PROSITE" id="PS50113"/>
    </source>
</evidence>
<dbReference type="InterPro" id="IPR000160">
    <property type="entry name" value="GGDEF_dom"/>
</dbReference>
<evidence type="ECO:0000259" key="1">
    <source>
        <dbReference type="PROSITE" id="PS50112"/>
    </source>
</evidence>